<evidence type="ECO:0000313" key="3">
    <source>
        <dbReference type="Proteomes" id="UP001529510"/>
    </source>
</evidence>
<feature type="region of interest" description="Disordered" evidence="1">
    <location>
        <begin position="80"/>
        <end position="112"/>
    </location>
</feature>
<dbReference type="EMBL" id="JAMKFB020000015">
    <property type="protein sequence ID" value="KAL0173508.1"/>
    <property type="molecule type" value="Genomic_DNA"/>
</dbReference>
<feature type="non-terminal residue" evidence="2">
    <location>
        <position position="112"/>
    </location>
</feature>
<keyword evidence="3" id="KW-1185">Reference proteome</keyword>
<sequence>AGAPPLTMDEILQRLTKVSIRQQQITEQDLTALHATAAQPTLLPDPAAKLIPKLTPHNDFEAYLQMVAAGQLGTGAGPPVNLLPNALPRSPLHSLPAPEGAAKGGGRREDHI</sequence>
<accession>A0ABD0PJU1</accession>
<dbReference type="AlphaFoldDB" id="A0ABD0PJU1"/>
<reference evidence="2 3" key="1">
    <citation type="submission" date="2024-05" db="EMBL/GenBank/DDBJ databases">
        <title>Genome sequencing and assembly of Indian major carp, Cirrhinus mrigala (Hamilton, 1822).</title>
        <authorList>
            <person name="Mohindra V."/>
            <person name="Chowdhury L.M."/>
            <person name="Lal K."/>
            <person name="Jena J.K."/>
        </authorList>
    </citation>
    <scope>NUCLEOTIDE SEQUENCE [LARGE SCALE GENOMIC DNA]</scope>
    <source>
        <strain evidence="2">CM1030</strain>
        <tissue evidence="2">Blood</tissue>
    </source>
</reference>
<protein>
    <submittedName>
        <fullName evidence="2">Uncharacterized protein</fullName>
    </submittedName>
</protein>
<dbReference type="Proteomes" id="UP001529510">
    <property type="component" value="Unassembled WGS sequence"/>
</dbReference>
<feature type="non-terminal residue" evidence="2">
    <location>
        <position position="1"/>
    </location>
</feature>
<name>A0ABD0PJU1_CIRMR</name>
<evidence type="ECO:0000313" key="2">
    <source>
        <dbReference type="EMBL" id="KAL0173508.1"/>
    </source>
</evidence>
<proteinExistence type="predicted"/>
<evidence type="ECO:0000256" key="1">
    <source>
        <dbReference type="SAM" id="MobiDB-lite"/>
    </source>
</evidence>
<gene>
    <name evidence="2" type="ORF">M9458_029476</name>
</gene>
<comment type="caution">
    <text evidence="2">The sequence shown here is derived from an EMBL/GenBank/DDBJ whole genome shotgun (WGS) entry which is preliminary data.</text>
</comment>
<organism evidence="2 3">
    <name type="scientific">Cirrhinus mrigala</name>
    <name type="common">Mrigala</name>
    <dbReference type="NCBI Taxonomy" id="683832"/>
    <lineage>
        <taxon>Eukaryota</taxon>
        <taxon>Metazoa</taxon>
        <taxon>Chordata</taxon>
        <taxon>Craniata</taxon>
        <taxon>Vertebrata</taxon>
        <taxon>Euteleostomi</taxon>
        <taxon>Actinopterygii</taxon>
        <taxon>Neopterygii</taxon>
        <taxon>Teleostei</taxon>
        <taxon>Ostariophysi</taxon>
        <taxon>Cypriniformes</taxon>
        <taxon>Cyprinidae</taxon>
        <taxon>Labeoninae</taxon>
        <taxon>Labeonini</taxon>
        <taxon>Cirrhinus</taxon>
    </lineage>
</organism>